<accession>A0ABV2XU75</accession>
<keyword evidence="1" id="KW-0418">Kinase</keyword>
<organism evidence="3 4">
    <name type="scientific">Streptomyces olindensis</name>
    <dbReference type="NCBI Taxonomy" id="358823"/>
    <lineage>
        <taxon>Bacteria</taxon>
        <taxon>Bacillati</taxon>
        <taxon>Actinomycetota</taxon>
        <taxon>Actinomycetes</taxon>
        <taxon>Kitasatosporales</taxon>
        <taxon>Streptomycetaceae</taxon>
        <taxon>Streptomyces</taxon>
    </lineage>
</organism>
<dbReference type="PANTHER" id="PTHR35526:SF3">
    <property type="entry name" value="ANTI-SIGMA-F FACTOR RSBW"/>
    <property type="match status" value="1"/>
</dbReference>
<dbReference type="SUPFAM" id="SSF55874">
    <property type="entry name" value="ATPase domain of HSP90 chaperone/DNA topoisomerase II/histidine kinase"/>
    <property type="match status" value="1"/>
</dbReference>
<gene>
    <name evidence="3" type="ORF">ABZ568_14320</name>
</gene>
<evidence type="ECO:0000259" key="2">
    <source>
        <dbReference type="Pfam" id="PF13581"/>
    </source>
</evidence>
<evidence type="ECO:0000313" key="3">
    <source>
        <dbReference type="EMBL" id="MEU2267560.1"/>
    </source>
</evidence>
<protein>
    <submittedName>
        <fullName evidence="3">ATP-binding protein</fullName>
    </submittedName>
</protein>
<dbReference type="PANTHER" id="PTHR35526">
    <property type="entry name" value="ANTI-SIGMA-F FACTOR RSBW-RELATED"/>
    <property type="match status" value="1"/>
</dbReference>
<dbReference type="Gene3D" id="3.30.565.10">
    <property type="entry name" value="Histidine kinase-like ATPase, C-terminal domain"/>
    <property type="match status" value="1"/>
</dbReference>
<sequence length="179" mass="19265">MVIPLMKQAADEQGRHEHETLRYGAAWAEDGVSAVDARRALRALLAHAPLRGRAPLPSSLAVDAELVVSELVTNALRHAPGICGLTLRLTDSDLLISVWDGSPDAPLLKKPDRHRIGGHGLHLVHSICDRVVVTPRGRGKEVTACLRLRLPTTSALVSVRQRHDLRGAAPHPAARSDSA</sequence>
<evidence type="ECO:0000256" key="1">
    <source>
        <dbReference type="ARBA" id="ARBA00022527"/>
    </source>
</evidence>
<dbReference type="InterPro" id="IPR036890">
    <property type="entry name" value="HATPase_C_sf"/>
</dbReference>
<feature type="domain" description="Histidine kinase/HSP90-like ATPase" evidence="2">
    <location>
        <begin position="39"/>
        <end position="144"/>
    </location>
</feature>
<keyword evidence="1" id="KW-0808">Transferase</keyword>
<name>A0ABV2XU75_9ACTN</name>
<dbReference type="Proteomes" id="UP001550603">
    <property type="component" value="Unassembled WGS sequence"/>
</dbReference>
<dbReference type="InterPro" id="IPR050267">
    <property type="entry name" value="Anti-sigma-factor_SerPK"/>
</dbReference>
<keyword evidence="3" id="KW-0547">Nucleotide-binding</keyword>
<dbReference type="RefSeq" id="WP_078650766.1">
    <property type="nucleotide sequence ID" value="NZ_JBEYBN010000016.1"/>
</dbReference>
<reference evidence="3 4" key="1">
    <citation type="submission" date="2024-06" db="EMBL/GenBank/DDBJ databases">
        <title>The Natural Products Discovery Center: Release of the First 8490 Sequenced Strains for Exploring Actinobacteria Biosynthetic Diversity.</title>
        <authorList>
            <person name="Kalkreuter E."/>
            <person name="Kautsar S.A."/>
            <person name="Yang D."/>
            <person name="Bader C.D."/>
            <person name="Teijaro C.N."/>
            <person name="Fluegel L."/>
            <person name="Davis C.M."/>
            <person name="Simpson J.R."/>
            <person name="Lauterbach L."/>
            <person name="Steele A.D."/>
            <person name="Gui C."/>
            <person name="Meng S."/>
            <person name="Li G."/>
            <person name="Viehrig K."/>
            <person name="Ye F."/>
            <person name="Su P."/>
            <person name="Kiefer A.F."/>
            <person name="Nichols A."/>
            <person name="Cepeda A.J."/>
            <person name="Yan W."/>
            <person name="Fan B."/>
            <person name="Jiang Y."/>
            <person name="Adhikari A."/>
            <person name="Zheng C.-J."/>
            <person name="Schuster L."/>
            <person name="Cowan T.M."/>
            <person name="Smanski M.J."/>
            <person name="Chevrette M.G."/>
            <person name="De Carvalho L.P.S."/>
            <person name="Shen B."/>
        </authorList>
    </citation>
    <scope>NUCLEOTIDE SEQUENCE [LARGE SCALE GENOMIC DNA]</scope>
    <source>
        <strain evidence="3 4">NPDC019583</strain>
    </source>
</reference>
<comment type="caution">
    <text evidence="3">The sequence shown here is derived from an EMBL/GenBank/DDBJ whole genome shotgun (WGS) entry which is preliminary data.</text>
</comment>
<dbReference type="InterPro" id="IPR003594">
    <property type="entry name" value="HATPase_dom"/>
</dbReference>
<keyword evidence="1" id="KW-0723">Serine/threonine-protein kinase</keyword>
<dbReference type="GO" id="GO:0005524">
    <property type="term" value="F:ATP binding"/>
    <property type="evidence" value="ECO:0007669"/>
    <property type="project" value="UniProtKB-KW"/>
</dbReference>
<dbReference type="EMBL" id="JBEYBN010000016">
    <property type="protein sequence ID" value="MEU2267560.1"/>
    <property type="molecule type" value="Genomic_DNA"/>
</dbReference>
<evidence type="ECO:0000313" key="4">
    <source>
        <dbReference type="Proteomes" id="UP001550603"/>
    </source>
</evidence>
<proteinExistence type="predicted"/>
<keyword evidence="3" id="KW-0067">ATP-binding</keyword>
<keyword evidence="4" id="KW-1185">Reference proteome</keyword>
<dbReference type="CDD" id="cd16936">
    <property type="entry name" value="HATPase_RsbW-like"/>
    <property type="match status" value="1"/>
</dbReference>
<dbReference type="Pfam" id="PF13581">
    <property type="entry name" value="HATPase_c_2"/>
    <property type="match status" value="1"/>
</dbReference>